<evidence type="ECO:0000313" key="1">
    <source>
        <dbReference type="EMBL" id="KAI2386311.1"/>
    </source>
</evidence>
<name>A0ACB8UVW8_9EURO</name>
<gene>
    <name evidence="1" type="ORF">LOY88_003633</name>
</gene>
<sequence length="537" mass="60872">MTSVQIRDLLKFPENGNNATDTVLNGIHFNLTALRHFNYTLYSNGTISNGSNCWLSFDKYKPAILSNGTFINATSCYFPIENIGTRGGVGIAFASLFAISIVFALIGLRKHGSTYLPLDKRWALVGRRWQWYWMIFVGVCGTVSCFMSIDVDRSYLQSTAIILQSFFYYLAFPSVLAAIWEGVRNWGSWQERQIQDRDNFAFVAVTTREKQEFYIPLIFYFFAFLNFFLTIPRSWTNIQKQRSFDQQETLARPTATDGRFKSASFVAIVCVLLICYSLGHSLYRYKSRPQGRVNVAYYIAATPLKFTLTIPIAALRIGFGIVSVFEWTISPLKYNGNPGWIYGFGYTPILLILTIFNIYGYLDPNEDQDLIRQRIERGHSADDELGVDRKSRKPHWWHRSRPDFTVGPTGTDLDSRLRCLVPQVGGGAATQKNIQKNIEMGVLNPNKYKDLEVPNQGSSSKVLLNQPEWPQKNNLVAEDKKEEVDMKITQSNVDDTLDPEAKAGSTLSRSNSATTAFSGETLTSPTRTQKVRSMLDI</sequence>
<proteinExistence type="predicted"/>
<reference evidence="1" key="1">
    <citation type="journal article" date="2022" name="bioRxiv">
        <title>Population genetic analysis of Ophidiomyces ophidiicola, the causative agent of snake fungal disease, indicates recent introductions to the USA.</title>
        <authorList>
            <person name="Ladner J.T."/>
            <person name="Palmer J.M."/>
            <person name="Ettinger C.L."/>
            <person name="Stajich J.E."/>
            <person name="Farrell T.M."/>
            <person name="Glorioso B.M."/>
            <person name="Lawson B."/>
            <person name="Price S.J."/>
            <person name="Stengle A.G."/>
            <person name="Grear D.A."/>
            <person name="Lorch J.M."/>
        </authorList>
    </citation>
    <scope>NUCLEOTIDE SEQUENCE</scope>
    <source>
        <strain evidence="1">NWHC 24266-5</strain>
    </source>
</reference>
<dbReference type="EMBL" id="JALBCA010000049">
    <property type="protein sequence ID" value="KAI2386311.1"/>
    <property type="molecule type" value="Genomic_DNA"/>
</dbReference>
<accession>A0ACB8UVW8</accession>
<protein>
    <submittedName>
        <fullName evidence="1">Uncharacterized protein</fullName>
    </submittedName>
</protein>
<organism evidence="1">
    <name type="scientific">Ophidiomyces ophidiicola</name>
    <dbReference type="NCBI Taxonomy" id="1387563"/>
    <lineage>
        <taxon>Eukaryota</taxon>
        <taxon>Fungi</taxon>
        <taxon>Dikarya</taxon>
        <taxon>Ascomycota</taxon>
        <taxon>Pezizomycotina</taxon>
        <taxon>Eurotiomycetes</taxon>
        <taxon>Eurotiomycetidae</taxon>
        <taxon>Onygenales</taxon>
        <taxon>Onygenaceae</taxon>
        <taxon>Ophidiomyces</taxon>
    </lineage>
</organism>
<comment type="caution">
    <text evidence="1">The sequence shown here is derived from an EMBL/GenBank/DDBJ whole genome shotgun (WGS) entry which is preliminary data.</text>
</comment>